<dbReference type="Proteomes" id="UP000824159">
    <property type="component" value="Unassembled WGS sequence"/>
</dbReference>
<feature type="domain" description="Diacylglycerol glucosyltransferase N-terminal" evidence="6">
    <location>
        <begin position="14"/>
        <end position="173"/>
    </location>
</feature>
<protein>
    <submittedName>
        <fullName evidence="7">Uncharacterized protein</fullName>
    </submittedName>
</protein>
<gene>
    <name evidence="7" type="ORF">IAD12_01560</name>
</gene>
<accession>A0A9D1KVC3</accession>
<dbReference type="GO" id="GO:0016020">
    <property type="term" value="C:membrane"/>
    <property type="evidence" value="ECO:0007669"/>
    <property type="project" value="UniProtKB-SubCell"/>
</dbReference>
<evidence type="ECO:0000259" key="6">
    <source>
        <dbReference type="Pfam" id="PF06925"/>
    </source>
</evidence>
<evidence type="ECO:0000256" key="2">
    <source>
        <dbReference type="ARBA" id="ARBA00006962"/>
    </source>
</evidence>
<dbReference type="GO" id="GO:0009247">
    <property type="term" value="P:glycolipid biosynthetic process"/>
    <property type="evidence" value="ECO:0007669"/>
    <property type="project" value="InterPro"/>
</dbReference>
<sequence>MRVLILTGSFGLGHIKAAEAIKEEIEEVPWAEVESTDIVYHLFPSAGKHIYKVFDVMSGRLHGLYNIINRLDEKKTISPMKKWFYKKFGMLMEEKHPDVVISTLPVVSKYTGNYIKNAESSIKYITCITDIVPHSEWLSEKTNAYIVGDEMTKDIMVKKGVDQEKIFVGGIPVRKAFKNNFYETDKKGKSGKTVLLMGGGLGLIPGADVIIDELIKVPEIKVTVITGRNEKLMRDLKRKYSEIEVIGYCENTAEYINEADIIISKAGGITVFEAIYAETPMAVMHPFLEQEKKNAELVEKRNIGVVMGKDKDRYSQKVIEMLYDEKGLCLMKENMKKMKKSYESCSISNILYGCKNR</sequence>
<evidence type="ECO:0000256" key="3">
    <source>
        <dbReference type="ARBA" id="ARBA00022676"/>
    </source>
</evidence>
<evidence type="ECO:0000313" key="7">
    <source>
        <dbReference type="EMBL" id="HIT98930.1"/>
    </source>
</evidence>
<reference evidence="7" key="2">
    <citation type="journal article" date="2021" name="PeerJ">
        <title>Extensive microbial diversity within the chicken gut microbiome revealed by metagenomics and culture.</title>
        <authorList>
            <person name="Gilroy R."/>
            <person name="Ravi A."/>
            <person name="Getino M."/>
            <person name="Pursley I."/>
            <person name="Horton D.L."/>
            <person name="Alikhan N.F."/>
            <person name="Baker D."/>
            <person name="Gharbi K."/>
            <person name="Hall N."/>
            <person name="Watson M."/>
            <person name="Adriaenssens E.M."/>
            <person name="Foster-Nyarko E."/>
            <person name="Jarju S."/>
            <person name="Secka A."/>
            <person name="Antonio M."/>
            <person name="Oren A."/>
            <person name="Chaudhuri R.R."/>
            <person name="La Ragione R."/>
            <person name="Hildebrand F."/>
            <person name="Pallen M.J."/>
        </authorList>
    </citation>
    <scope>NUCLEOTIDE SEQUENCE</scope>
    <source>
        <strain evidence="7">CHK176-22527</strain>
    </source>
</reference>
<proteinExistence type="inferred from homology"/>
<dbReference type="Pfam" id="PF04101">
    <property type="entry name" value="Glyco_tran_28_C"/>
    <property type="match status" value="1"/>
</dbReference>
<comment type="caution">
    <text evidence="7">The sequence shown here is derived from an EMBL/GenBank/DDBJ whole genome shotgun (WGS) entry which is preliminary data.</text>
</comment>
<keyword evidence="3" id="KW-0328">Glycosyltransferase</keyword>
<dbReference type="PANTHER" id="PTHR43025:SF3">
    <property type="entry name" value="MONOGALACTOSYLDIACYLGLYCEROL SYNTHASE 1, CHLOROPLASTIC"/>
    <property type="match status" value="1"/>
</dbReference>
<dbReference type="Gene3D" id="3.40.50.2000">
    <property type="entry name" value="Glycogen Phosphorylase B"/>
    <property type="match status" value="1"/>
</dbReference>
<comment type="similarity">
    <text evidence="2">Belongs to the glycosyltransferase 28 family.</text>
</comment>
<dbReference type="PANTHER" id="PTHR43025">
    <property type="entry name" value="MONOGALACTOSYLDIACYLGLYCEROL SYNTHASE"/>
    <property type="match status" value="1"/>
</dbReference>
<evidence type="ECO:0000259" key="5">
    <source>
        <dbReference type="Pfam" id="PF04101"/>
    </source>
</evidence>
<evidence type="ECO:0000256" key="4">
    <source>
        <dbReference type="ARBA" id="ARBA00022679"/>
    </source>
</evidence>
<organism evidence="7 8">
    <name type="scientific">Candidatus Allocopromorpha excrementavium</name>
    <dbReference type="NCBI Taxonomy" id="2840741"/>
    <lineage>
        <taxon>Bacteria</taxon>
        <taxon>Bacillati</taxon>
        <taxon>Bacillota</taxon>
        <taxon>Clostridia</taxon>
        <taxon>Eubacteriales</taxon>
        <taxon>Eubacteriaceae</taxon>
        <taxon>Eubacteriaceae incertae sedis</taxon>
        <taxon>Candidatus Allocopromorpha</taxon>
    </lineage>
</organism>
<evidence type="ECO:0000313" key="8">
    <source>
        <dbReference type="Proteomes" id="UP000824159"/>
    </source>
</evidence>
<dbReference type="InterPro" id="IPR007235">
    <property type="entry name" value="Glyco_trans_28_C"/>
</dbReference>
<dbReference type="Pfam" id="PF06925">
    <property type="entry name" value="MGDG_synth"/>
    <property type="match status" value="1"/>
</dbReference>
<evidence type="ECO:0000256" key="1">
    <source>
        <dbReference type="ARBA" id="ARBA00004370"/>
    </source>
</evidence>
<dbReference type="SUPFAM" id="SSF53756">
    <property type="entry name" value="UDP-Glycosyltransferase/glycogen phosphorylase"/>
    <property type="match status" value="1"/>
</dbReference>
<reference evidence="7" key="1">
    <citation type="submission" date="2020-10" db="EMBL/GenBank/DDBJ databases">
        <authorList>
            <person name="Gilroy R."/>
        </authorList>
    </citation>
    <scope>NUCLEOTIDE SEQUENCE</scope>
    <source>
        <strain evidence="7">CHK176-22527</strain>
    </source>
</reference>
<dbReference type="InterPro" id="IPR009695">
    <property type="entry name" value="Diacylglyc_glucosyltr_N"/>
</dbReference>
<dbReference type="GO" id="GO:0016758">
    <property type="term" value="F:hexosyltransferase activity"/>
    <property type="evidence" value="ECO:0007669"/>
    <property type="project" value="InterPro"/>
</dbReference>
<dbReference type="AlphaFoldDB" id="A0A9D1KVC3"/>
<dbReference type="InterPro" id="IPR050519">
    <property type="entry name" value="Glycosyltransf_28_UgtP"/>
</dbReference>
<comment type="subcellular location">
    <subcellularLocation>
        <location evidence="1">Membrane</location>
    </subcellularLocation>
</comment>
<feature type="domain" description="Glycosyl transferase family 28 C-terminal" evidence="5">
    <location>
        <begin position="219"/>
        <end position="330"/>
    </location>
</feature>
<keyword evidence="4" id="KW-0808">Transferase</keyword>
<name>A0A9D1KVC3_9FIRM</name>
<dbReference type="EMBL" id="DVLX01000021">
    <property type="protein sequence ID" value="HIT98930.1"/>
    <property type="molecule type" value="Genomic_DNA"/>
</dbReference>